<organism evidence="5 6">
    <name type="scientific">Tigriopus californicus</name>
    <name type="common">Marine copepod</name>
    <dbReference type="NCBI Taxonomy" id="6832"/>
    <lineage>
        <taxon>Eukaryota</taxon>
        <taxon>Metazoa</taxon>
        <taxon>Ecdysozoa</taxon>
        <taxon>Arthropoda</taxon>
        <taxon>Crustacea</taxon>
        <taxon>Multicrustacea</taxon>
        <taxon>Hexanauplia</taxon>
        <taxon>Copepoda</taxon>
        <taxon>Harpacticoida</taxon>
        <taxon>Harpacticidae</taxon>
        <taxon>Tigriopus</taxon>
    </lineage>
</organism>
<feature type="signal peptide" evidence="3">
    <location>
        <begin position="1"/>
        <end position="21"/>
    </location>
</feature>
<protein>
    <recommendedName>
        <fullName evidence="4">Peptidase S1 domain-containing protein</fullName>
    </recommendedName>
</protein>
<dbReference type="Proteomes" id="UP000318571">
    <property type="component" value="Chromosome 12"/>
</dbReference>
<dbReference type="CDD" id="cd00190">
    <property type="entry name" value="Tryp_SPc"/>
    <property type="match status" value="1"/>
</dbReference>
<sequence length="342" mass="36577">MIFSHLLAGSVLCFLALFVEGRRGRRFEDVFDETALANENAPPPFQANDTEPRSKVEFIPSGFANISEYATALSCGSQNTLSPGSSFLIQSPNFPSRPRRNTRNPAQILRNQRVASLTNTGNARTVTISFVIPRFRSRSGQGVQCRVVALGSSGPNPTTSTVASVSTTVSPTTSTASPVGCGIKNQGRINVISHPNYRSVGSGRDVAVIRLTETLTFTNTIRPVCLPTSPNNNFADNSLWVAGWGLVRTGGSISSVLKEATLDHIPLSSCRQVFGNIASDILCNRRGSGDTCQGDSGSGVTNFRSGRYFVDGVVSFGRSSCEAEPSGNAEVFDNLNFIQQNI</sequence>
<dbReference type="EMBL" id="VCGU01000001">
    <property type="protein sequence ID" value="TRY80699.1"/>
    <property type="molecule type" value="Genomic_DNA"/>
</dbReference>
<dbReference type="STRING" id="6832.A0A553PSN5"/>
<dbReference type="Gene3D" id="2.40.10.10">
    <property type="entry name" value="Trypsin-like serine proteases"/>
    <property type="match status" value="1"/>
</dbReference>
<dbReference type="SMART" id="SM00020">
    <property type="entry name" value="Tryp_SPc"/>
    <property type="match status" value="1"/>
</dbReference>
<evidence type="ECO:0000256" key="3">
    <source>
        <dbReference type="SAM" id="SignalP"/>
    </source>
</evidence>
<dbReference type="GO" id="GO:0006508">
    <property type="term" value="P:proteolysis"/>
    <property type="evidence" value="ECO:0007669"/>
    <property type="project" value="InterPro"/>
</dbReference>
<comment type="caution">
    <text evidence="5">The sequence shown here is derived from an EMBL/GenBank/DDBJ whole genome shotgun (WGS) entry which is preliminary data.</text>
</comment>
<name>A0A553PSN5_TIGCA</name>
<feature type="chain" id="PRO_5021916941" description="Peptidase S1 domain-containing protein" evidence="3">
    <location>
        <begin position="22"/>
        <end position="342"/>
    </location>
</feature>
<dbReference type="SUPFAM" id="SSF50494">
    <property type="entry name" value="Trypsin-like serine proteases"/>
    <property type="match status" value="1"/>
</dbReference>
<keyword evidence="3" id="KW-0732">Signal</keyword>
<feature type="region of interest" description="Disordered" evidence="2">
    <location>
        <begin position="86"/>
        <end position="105"/>
    </location>
</feature>
<dbReference type="InterPro" id="IPR009003">
    <property type="entry name" value="Peptidase_S1_PA"/>
</dbReference>
<evidence type="ECO:0000259" key="4">
    <source>
        <dbReference type="PROSITE" id="PS50240"/>
    </source>
</evidence>
<accession>A0A553PSN5</accession>
<keyword evidence="1" id="KW-1015">Disulfide bond</keyword>
<dbReference type="InterPro" id="IPR043504">
    <property type="entry name" value="Peptidase_S1_PA_chymotrypsin"/>
</dbReference>
<dbReference type="GO" id="GO:0004252">
    <property type="term" value="F:serine-type endopeptidase activity"/>
    <property type="evidence" value="ECO:0007669"/>
    <property type="project" value="InterPro"/>
</dbReference>
<dbReference type="PANTHER" id="PTHR24252:SF7">
    <property type="entry name" value="HYALIN"/>
    <property type="match status" value="1"/>
</dbReference>
<dbReference type="PANTHER" id="PTHR24252">
    <property type="entry name" value="ACROSIN-RELATED"/>
    <property type="match status" value="1"/>
</dbReference>
<feature type="compositionally biased region" description="Low complexity" evidence="2">
    <location>
        <begin position="157"/>
        <end position="176"/>
    </location>
</feature>
<evidence type="ECO:0000313" key="6">
    <source>
        <dbReference type="Proteomes" id="UP000318571"/>
    </source>
</evidence>
<proteinExistence type="predicted"/>
<evidence type="ECO:0000256" key="1">
    <source>
        <dbReference type="ARBA" id="ARBA00023157"/>
    </source>
</evidence>
<dbReference type="Pfam" id="PF00089">
    <property type="entry name" value="Trypsin"/>
    <property type="match status" value="1"/>
</dbReference>
<feature type="region of interest" description="Disordered" evidence="2">
    <location>
        <begin position="156"/>
        <end position="176"/>
    </location>
</feature>
<dbReference type="PROSITE" id="PS50240">
    <property type="entry name" value="TRYPSIN_DOM"/>
    <property type="match status" value="1"/>
</dbReference>
<reference evidence="5 6" key="1">
    <citation type="journal article" date="2018" name="Nat. Ecol. Evol.">
        <title>Genomic signatures of mitonuclear coevolution across populations of Tigriopus californicus.</title>
        <authorList>
            <person name="Barreto F.S."/>
            <person name="Watson E.T."/>
            <person name="Lima T.G."/>
            <person name="Willett C.S."/>
            <person name="Edmands S."/>
            <person name="Li W."/>
            <person name="Burton R.S."/>
        </authorList>
    </citation>
    <scope>NUCLEOTIDE SEQUENCE [LARGE SCALE GENOMIC DNA]</scope>
    <source>
        <strain evidence="5 6">San Diego</strain>
    </source>
</reference>
<keyword evidence="6" id="KW-1185">Reference proteome</keyword>
<feature type="domain" description="Peptidase S1" evidence="4">
    <location>
        <begin position="190"/>
        <end position="342"/>
    </location>
</feature>
<gene>
    <name evidence="5" type="ORF">TCAL_10450</name>
</gene>
<dbReference type="AlphaFoldDB" id="A0A553PSN5"/>
<evidence type="ECO:0000313" key="5">
    <source>
        <dbReference type="EMBL" id="TRY80699.1"/>
    </source>
</evidence>
<dbReference type="InterPro" id="IPR001254">
    <property type="entry name" value="Trypsin_dom"/>
</dbReference>
<evidence type="ECO:0000256" key="2">
    <source>
        <dbReference type="SAM" id="MobiDB-lite"/>
    </source>
</evidence>